<gene>
    <name evidence="2" type="ORF">O9K51_10653</name>
</gene>
<dbReference type="InterPro" id="IPR022698">
    <property type="entry name" value="OrsD"/>
</dbReference>
<evidence type="ECO:0000313" key="3">
    <source>
        <dbReference type="Proteomes" id="UP001163105"/>
    </source>
</evidence>
<dbReference type="EMBL" id="JAQHRD010000017">
    <property type="protein sequence ID" value="KAJ6436692.1"/>
    <property type="molecule type" value="Genomic_DNA"/>
</dbReference>
<feature type="compositionally biased region" description="Polar residues" evidence="1">
    <location>
        <begin position="1290"/>
        <end position="1299"/>
    </location>
</feature>
<comment type="caution">
    <text evidence="2">The sequence shown here is derived from an EMBL/GenBank/DDBJ whole genome shotgun (WGS) entry which is preliminary data.</text>
</comment>
<keyword evidence="3" id="KW-1185">Reference proteome</keyword>
<dbReference type="Proteomes" id="UP001163105">
    <property type="component" value="Unassembled WGS sequence"/>
</dbReference>
<protein>
    <submittedName>
        <fullName evidence="2">Reverse transcriptase</fullName>
    </submittedName>
</protein>
<name>A0AB34FCU2_9HYPO</name>
<keyword evidence="2" id="KW-0808">Transferase</keyword>
<evidence type="ECO:0000256" key="1">
    <source>
        <dbReference type="SAM" id="MobiDB-lite"/>
    </source>
</evidence>
<dbReference type="GO" id="GO:0003964">
    <property type="term" value="F:RNA-directed DNA polymerase activity"/>
    <property type="evidence" value="ECO:0007669"/>
    <property type="project" value="UniProtKB-KW"/>
</dbReference>
<keyword evidence="2" id="KW-0695">RNA-directed DNA polymerase</keyword>
<feature type="compositionally biased region" description="Acidic residues" evidence="1">
    <location>
        <begin position="415"/>
        <end position="452"/>
    </location>
</feature>
<feature type="compositionally biased region" description="Basic and acidic residues" evidence="1">
    <location>
        <begin position="380"/>
        <end position="405"/>
    </location>
</feature>
<dbReference type="Pfam" id="PF12013">
    <property type="entry name" value="OrsD"/>
    <property type="match status" value="1"/>
</dbReference>
<sequence>MPNLGFLADLGLCRDPTANLLICAHPGCQHALSVKGSRVTTHLRDKHDIPEDARKGLTSFLKALPGPPLREPDEAPPRTDGSEEHILLRVYDGFSCRSCAFRTISIQSMRRHFSDSAGRQCPAYGTAQDRRAIEALFEYVFLQAWTTGPARKYWTIKRQGSSIRPAHAQGVQEHLRSVHEREQERDVDMVDCRDTEASGCHRPTFAEQRPWLERTGWDEVYRDGCHRHVLPSLIALPVCSRRDDRVLGLRGLCGLREDLVSPFEDEQKIGAILGLVDELMDRCEETARKTSRSILCWLRSTRALTPYSKPFTLVRQHTSTVKYRTLLKKCLAMVFRAYRMAPDVRQKATGIRLKKKHMSYMESIWNDAAVAILVQREESLRRDGPCRDAKEEELSDKRGATERELGQFAIPGSDADGEPDEADETDETDDDSDTDAADEGGDSDGDCGGDADMESHFNASRWSSSEEESSYEDETRPDEKQSDRVLELLLGLCLSLGTQPIVDGKPSSTVLVYFSGILGLKPQSQTYVPARSYTTHLSALVYNLRLLFLENALPLRSYPLLGISRRPRTNQLERLEPIRKQHMVMGSQSPFEELISLRDFGRVMARSDTPPFLLRWSDDGQSVSLDGEVDVTMAKFRRLCDHFIGEAESLCSELMFRWEPPVDLSPVKDDMTNDENGFSFVSHPRNNLQRAYLQLCERACSSHLGKLYREGGWNWGAIFRYFRREEAFRAALLGCLDATGGQKPRCSELLSLYCVNGEFGPRGVYVYNRAMVYVVRHHKAKRNTNREFIVARFLPAQVGNLLYKYLVYIRPFVDMLHREGREGLWTGGTGSPLLFRLEAALGSKPWPTGRLTTVLKRATSKVFGVPINSRQFRQLCIGITEKHVREIYEPFNRFDDTSDKASRNVVFAWQSGHRPLQRGTTYGLDGAFPNKLQPQLLELYQWASSKWHEFLHLPSYVTQKPLESRLNESGSKMACLEHDISTQNTGVATKRRRGETLPKLPTEGERGLTKRFRPGPVGRACKDSGHRHDGILASGPGSAGSPEPASTAQALFGRLGDPATASELHERRLILEHLDDCNDNTEDTLKTRLTVSRLGEQIRKWRTAGCQLCFANDDCPDHDLSDCTKPGSERARDLLEWLHTLQLDRFAVGLCSLCHATNDICREVRINLQISDASTDEVKNHWRAIRDAVNRPDGLCGNKESVRMTIAALCAWDGRILGKVLARVASDRDGIDLDSEHEARQWLERQNNLGPRWIPQILVVFGILVSAFDFLKSQRVRRHSDSHEGGSESDPASENSINDTEIHWGTKEETTDWAKAVEWWKGKCAHCVGRGWTGHQVSHNLRNCESGGKQHLRKELGEAIFQEGFRALGGCSDCAMPREFCNAWMRLPGGRWQKRHDTKCQYGRLVYDTIIGLFYSKNFKFRNQLIESMMDEGIEDLDDEGVAAWLGTAISVEGTEGSEILRQLKAWTDMVRES</sequence>
<feature type="region of interest" description="Disordered" evidence="1">
    <location>
        <begin position="380"/>
        <end position="482"/>
    </location>
</feature>
<feature type="region of interest" description="Disordered" evidence="1">
    <location>
        <begin position="1279"/>
        <end position="1304"/>
    </location>
</feature>
<feature type="compositionally biased region" description="Basic and acidic residues" evidence="1">
    <location>
        <begin position="1020"/>
        <end position="1030"/>
    </location>
</feature>
<evidence type="ECO:0000313" key="2">
    <source>
        <dbReference type="EMBL" id="KAJ6436692.1"/>
    </source>
</evidence>
<organism evidence="2 3">
    <name type="scientific">Purpureocillium lavendulum</name>
    <dbReference type="NCBI Taxonomy" id="1247861"/>
    <lineage>
        <taxon>Eukaryota</taxon>
        <taxon>Fungi</taxon>
        <taxon>Dikarya</taxon>
        <taxon>Ascomycota</taxon>
        <taxon>Pezizomycotina</taxon>
        <taxon>Sordariomycetes</taxon>
        <taxon>Hypocreomycetidae</taxon>
        <taxon>Hypocreales</taxon>
        <taxon>Ophiocordycipitaceae</taxon>
        <taxon>Purpureocillium</taxon>
    </lineage>
</organism>
<feature type="compositionally biased region" description="Basic and acidic residues" evidence="1">
    <location>
        <begin position="473"/>
        <end position="482"/>
    </location>
</feature>
<reference evidence="2" key="1">
    <citation type="submission" date="2023-01" db="EMBL/GenBank/DDBJ databases">
        <title>The growth and conidiation of Purpureocillium lavendulum are regulated by nitrogen source and histone H3K14 acetylation.</title>
        <authorList>
            <person name="Tang P."/>
            <person name="Han J."/>
            <person name="Zhang C."/>
            <person name="Tang P."/>
            <person name="Qi F."/>
            <person name="Zhang K."/>
            <person name="Liang L."/>
        </authorList>
    </citation>
    <scope>NUCLEOTIDE SEQUENCE</scope>
    <source>
        <strain evidence="2">YMF1.00683</strain>
    </source>
</reference>
<keyword evidence="2" id="KW-0548">Nucleotidyltransferase</keyword>
<proteinExistence type="predicted"/>
<feature type="region of interest" description="Disordered" evidence="1">
    <location>
        <begin position="997"/>
        <end position="1046"/>
    </location>
</feature>
<accession>A0AB34FCU2</accession>